<comment type="catalytic activity">
    <reaction evidence="1">
        <text>ATP + protein L-histidine = ADP + protein N-phospho-L-histidine.</text>
        <dbReference type="EC" id="2.7.13.3"/>
    </reaction>
</comment>
<evidence type="ECO:0000256" key="5">
    <source>
        <dbReference type="ARBA" id="ARBA00022553"/>
    </source>
</evidence>
<dbReference type="Pfam" id="PF00672">
    <property type="entry name" value="HAMP"/>
    <property type="match status" value="1"/>
</dbReference>
<keyword evidence="16" id="KW-1185">Reference proteome</keyword>
<dbReference type="InterPro" id="IPR004358">
    <property type="entry name" value="Sig_transdc_His_kin-like_C"/>
</dbReference>
<keyword evidence="7" id="KW-0547">Nucleotide-binding</keyword>
<keyword evidence="12" id="KW-1133">Transmembrane helix</keyword>
<evidence type="ECO:0000256" key="11">
    <source>
        <dbReference type="ARBA" id="ARBA00023136"/>
    </source>
</evidence>
<keyword evidence="8 15" id="KW-0418">Kinase</keyword>
<dbReference type="PRINTS" id="PR00344">
    <property type="entry name" value="BCTRLSENSOR"/>
</dbReference>
<dbReference type="EC" id="2.7.13.3" evidence="3"/>
<dbReference type="PANTHER" id="PTHR34220">
    <property type="entry name" value="SENSOR HISTIDINE KINASE YPDA"/>
    <property type="match status" value="1"/>
</dbReference>
<reference evidence="15 16" key="1">
    <citation type="submission" date="2020-06" db="EMBL/GenBank/DDBJ databases">
        <title>Complete genome of Paenibacillus barcinonensis KACC11450.</title>
        <authorList>
            <person name="Kim M."/>
            <person name="Park Y.-J."/>
            <person name="Shin J.-H."/>
        </authorList>
    </citation>
    <scope>NUCLEOTIDE SEQUENCE [LARGE SCALE GENOMIC DNA]</scope>
    <source>
        <strain evidence="15 16">KACC11450</strain>
    </source>
</reference>
<dbReference type="Pfam" id="PF02518">
    <property type="entry name" value="HATPase_c"/>
    <property type="match status" value="1"/>
</dbReference>
<evidence type="ECO:0000256" key="10">
    <source>
        <dbReference type="ARBA" id="ARBA00023012"/>
    </source>
</evidence>
<dbReference type="GO" id="GO:0016301">
    <property type="term" value="F:kinase activity"/>
    <property type="evidence" value="ECO:0007669"/>
    <property type="project" value="UniProtKB-KW"/>
</dbReference>
<evidence type="ECO:0000259" key="13">
    <source>
        <dbReference type="PROSITE" id="PS50109"/>
    </source>
</evidence>
<evidence type="ECO:0000256" key="1">
    <source>
        <dbReference type="ARBA" id="ARBA00000085"/>
    </source>
</evidence>
<organism evidence="15 16">
    <name type="scientific">Paenibacillus barcinonensis</name>
    <dbReference type="NCBI Taxonomy" id="198119"/>
    <lineage>
        <taxon>Bacteria</taxon>
        <taxon>Bacillati</taxon>
        <taxon>Bacillota</taxon>
        <taxon>Bacilli</taxon>
        <taxon>Bacillales</taxon>
        <taxon>Paenibacillaceae</taxon>
        <taxon>Paenibacillus</taxon>
    </lineage>
</organism>
<protein>
    <recommendedName>
        <fullName evidence="3">histidine kinase</fullName>
        <ecNumber evidence="3">2.7.13.3</ecNumber>
    </recommendedName>
</protein>
<feature type="transmembrane region" description="Helical" evidence="12">
    <location>
        <begin position="32"/>
        <end position="54"/>
    </location>
</feature>
<evidence type="ECO:0000256" key="9">
    <source>
        <dbReference type="ARBA" id="ARBA00022840"/>
    </source>
</evidence>
<dbReference type="EMBL" id="CP054614">
    <property type="protein sequence ID" value="QKS58412.1"/>
    <property type="molecule type" value="Genomic_DNA"/>
</dbReference>
<dbReference type="SUPFAM" id="SSF55874">
    <property type="entry name" value="ATPase domain of HSP90 chaperone/DNA topoisomerase II/histidine kinase"/>
    <property type="match status" value="1"/>
</dbReference>
<proteinExistence type="predicted"/>
<dbReference type="InterPro" id="IPR050640">
    <property type="entry name" value="Bact_2-comp_sensor_kinase"/>
</dbReference>
<dbReference type="InterPro" id="IPR003594">
    <property type="entry name" value="HATPase_dom"/>
</dbReference>
<dbReference type="InterPro" id="IPR003660">
    <property type="entry name" value="HAMP_dom"/>
</dbReference>
<evidence type="ECO:0000256" key="3">
    <source>
        <dbReference type="ARBA" id="ARBA00012438"/>
    </source>
</evidence>
<accession>A0ABX6Q8Q5</accession>
<dbReference type="CDD" id="cd06225">
    <property type="entry name" value="HAMP"/>
    <property type="match status" value="1"/>
</dbReference>
<dbReference type="PANTHER" id="PTHR34220:SF7">
    <property type="entry name" value="SENSOR HISTIDINE KINASE YPDA"/>
    <property type="match status" value="1"/>
</dbReference>
<keyword evidence="4" id="KW-1003">Cell membrane</keyword>
<name>A0ABX6Q8Q5_PAEBA</name>
<comment type="subcellular location">
    <subcellularLocation>
        <location evidence="2">Cell membrane</location>
        <topology evidence="2">Multi-pass membrane protein</topology>
    </subcellularLocation>
</comment>
<dbReference type="Pfam" id="PF06580">
    <property type="entry name" value="His_kinase"/>
    <property type="match status" value="1"/>
</dbReference>
<dbReference type="PROSITE" id="PS50885">
    <property type="entry name" value="HAMP"/>
    <property type="match status" value="1"/>
</dbReference>
<feature type="transmembrane region" description="Helical" evidence="12">
    <location>
        <begin position="304"/>
        <end position="323"/>
    </location>
</feature>
<keyword evidence="10" id="KW-0902">Two-component regulatory system</keyword>
<keyword evidence="6" id="KW-0808">Transferase</keyword>
<evidence type="ECO:0000256" key="12">
    <source>
        <dbReference type="SAM" id="Phobius"/>
    </source>
</evidence>
<keyword evidence="9" id="KW-0067">ATP-binding</keyword>
<dbReference type="InterPro" id="IPR005467">
    <property type="entry name" value="His_kinase_dom"/>
</dbReference>
<sequence length="609" mass="69232">MLYSYPSSCKGALGVSKIKNAFTTLPIHHKTMLLIGFLMLISLAFYLSVMQYVLNIYDRQIYEKSSQVLNMSSVGIENKLRELSNLSFKVMSDEPLQQYLLQLEKAETGYERNGLRKKITNRLVAYAGSEKYVYSMIFIDNDNNVMAAGNREGISAAKQKELISLGEQYAGSNVWQASGDQQARLLSVRQVKSFTGGAFTLEKLGTLIIRVRLDRIVQDQMQEPAEDSQLLIIDGTEVIYPTQSTVSKSEIAAELKRTQPYGIATLEQGKYFVARAHSSYTSWNYLYTTPFDQMFKQIQFVKQLVIVIFIMIFLAALVFGAKFSRSITHPIAQLIKKMRNIEKGDLDKLEEAALGNIPVSPQNEVGLLHRTFKMMLQRIKELIDENYAKQLVIRETELKALQAQINPHFLYNTLESINWLAKVQKQHQISEMVEALGFLLRSSVNMSEKWITLERELGIVRSYVTIQRTRFEERLDFDMVIAPEVGTARIPKLTLQPLVENAIHYALEPSIEPCQIRIRVRAEANHVFIEVEDNGPGMTSEFMERLQEGQIQTRGQGIGLANIQERLRLTFGDEGIMSIRSTPGSGTVVSISIPWIREDDDDVQSNARR</sequence>
<gene>
    <name evidence="15" type="ORF">HUB98_20670</name>
</gene>
<feature type="domain" description="Histidine kinase" evidence="13">
    <location>
        <begin position="495"/>
        <end position="597"/>
    </location>
</feature>
<dbReference type="Gene3D" id="6.10.340.10">
    <property type="match status" value="1"/>
</dbReference>
<dbReference type="PROSITE" id="PS50109">
    <property type="entry name" value="HIS_KIN"/>
    <property type="match status" value="1"/>
</dbReference>
<evidence type="ECO:0000313" key="16">
    <source>
        <dbReference type="Proteomes" id="UP000509327"/>
    </source>
</evidence>
<evidence type="ECO:0000256" key="6">
    <source>
        <dbReference type="ARBA" id="ARBA00022679"/>
    </source>
</evidence>
<evidence type="ECO:0000256" key="4">
    <source>
        <dbReference type="ARBA" id="ARBA00022475"/>
    </source>
</evidence>
<evidence type="ECO:0000313" key="15">
    <source>
        <dbReference type="EMBL" id="QKS58412.1"/>
    </source>
</evidence>
<dbReference type="SUPFAM" id="SSF158472">
    <property type="entry name" value="HAMP domain-like"/>
    <property type="match status" value="1"/>
</dbReference>
<dbReference type="SMART" id="SM00387">
    <property type="entry name" value="HATPase_c"/>
    <property type="match status" value="1"/>
</dbReference>
<feature type="domain" description="HAMP" evidence="14">
    <location>
        <begin position="325"/>
        <end position="384"/>
    </location>
</feature>
<keyword evidence="11 12" id="KW-0472">Membrane</keyword>
<evidence type="ECO:0000256" key="7">
    <source>
        <dbReference type="ARBA" id="ARBA00022741"/>
    </source>
</evidence>
<dbReference type="InterPro" id="IPR036890">
    <property type="entry name" value="HATPase_C_sf"/>
</dbReference>
<evidence type="ECO:0000256" key="2">
    <source>
        <dbReference type="ARBA" id="ARBA00004651"/>
    </source>
</evidence>
<dbReference type="SMART" id="SM00304">
    <property type="entry name" value="HAMP"/>
    <property type="match status" value="1"/>
</dbReference>
<evidence type="ECO:0000259" key="14">
    <source>
        <dbReference type="PROSITE" id="PS50885"/>
    </source>
</evidence>
<evidence type="ECO:0000256" key="8">
    <source>
        <dbReference type="ARBA" id="ARBA00022777"/>
    </source>
</evidence>
<dbReference type="InterPro" id="IPR010559">
    <property type="entry name" value="Sig_transdc_His_kin_internal"/>
</dbReference>
<keyword evidence="5" id="KW-0597">Phosphoprotein</keyword>
<keyword evidence="12" id="KW-0812">Transmembrane</keyword>
<dbReference type="Gene3D" id="3.30.565.10">
    <property type="entry name" value="Histidine kinase-like ATPase, C-terminal domain"/>
    <property type="match status" value="1"/>
</dbReference>
<dbReference type="Proteomes" id="UP000509327">
    <property type="component" value="Chromosome"/>
</dbReference>